<name>A0A6A4GX87_9AGAR</name>
<organism evidence="1 2">
    <name type="scientific">Gymnopus androsaceus JB14</name>
    <dbReference type="NCBI Taxonomy" id="1447944"/>
    <lineage>
        <taxon>Eukaryota</taxon>
        <taxon>Fungi</taxon>
        <taxon>Dikarya</taxon>
        <taxon>Basidiomycota</taxon>
        <taxon>Agaricomycotina</taxon>
        <taxon>Agaricomycetes</taxon>
        <taxon>Agaricomycetidae</taxon>
        <taxon>Agaricales</taxon>
        <taxon>Marasmiineae</taxon>
        <taxon>Omphalotaceae</taxon>
        <taxon>Gymnopus</taxon>
    </lineage>
</organism>
<dbReference type="EMBL" id="ML769685">
    <property type="protein sequence ID" value="KAE9389714.1"/>
    <property type="molecule type" value="Genomic_DNA"/>
</dbReference>
<evidence type="ECO:0000313" key="2">
    <source>
        <dbReference type="Proteomes" id="UP000799118"/>
    </source>
</evidence>
<dbReference type="Proteomes" id="UP000799118">
    <property type="component" value="Unassembled WGS sequence"/>
</dbReference>
<accession>A0A6A4GX87</accession>
<reference evidence="1" key="1">
    <citation type="journal article" date="2019" name="Environ. Microbiol.">
        <title>Fungal ecological strategies reflected in gene transcription - a case study of two litter decomposers.</title>
        <authorList>
            <person name="Barbi F."/>
            <person name="Kohler A."/>
            <person name="Barry K."/>
            <person name="Baskaran P."/>
            <person name="Daum C."/>
            <person name="Fauchery L."/>
            <person name="Ihrmark K."/>
            <person name="Kuo A."/>
            <person name="LaButti K."/>
            <person name="Lipzen A."/>
            <person name="Morin E."/>
            <person name="Grigoriev I.V."/>
            <person name="Henrissat B."/>
            <person name="Lindahl B."/>
            <person name="Martin F."/>
        </authorList>
    </citation>
    <scope>NUCLEOTIDE SEQUENCE</scope>
    <source>
        <strain evidence="1">JB14</strain>
    </source>
</reference>
<dbReference type="AlphaFoldDB" id="A0A6A4GX87"/>
<evidence type="ECO:0000313" key="1">
    <source>
        <dbReference type="EMBL" id="KAE9389714.1"/>
    </source>
</evidence>
<sequence>MEEVINKVRNDSETFIFIFRRVVAKSGQLSDLETVESVPLFVAQIWAADVEPVDGIFCYSTSYNMGGNTEFIARQADIASETSITSLWEFFYVQNILVHVPVLNAHLYPLTHSDTLSINKNEFMEAFPSIWGNILVAANLVKQTDASSDGPAY</sequence>
<gene>
    <name evidence="1" type="ORF">BT96DRAFT_1002975</name>
</gene>
<proteinExistence type="predicted"/>
<keyword evidence="2" id="KW-1185">Reference proteome</keyword>
<protein>
    <submittedName>
        <fullName evidence="1">Uncharacterized protein</fullName>
    </submittedName>
</protein>